<dbReference type="Pfam" id="PF00089">
    <property type="entry name" value="Trypsin"/>
    <property type="match status" value="1"/>
</dbReference>
<keyword evidence="5" id="KW-0865">Zymogen</keyword>
<dbReference type="GO" id="GO:0004252">
    <property type="term" value="F:serine-type endopeptidase activity"/>
    <property type="evidence" value="ECO:0007669"/>
    <property type="project" value="InterPro"/>
</dbReference>
<sequence length="280" mass="31173">MKSLSLLHLFPLPRAKRELGGNNSSSNQDSLSEKMQPILLLLAFLLLPRTDAGEIIGGHEVKPHSRPYMAYLMIWDQMSLKRCGGFLIREDFVLTAAHCWGSSINVTLGAHNIKEQERTQQFIPVKRAIPHPAYNPKNFSNDIMLLQLERKAKQTTAVQPLRLPSSKVQVKPGQVCSVAGWGRVSTGTLATTLQEVLLTVQKDWECERLFHANYSKATEICVGDPKTTKTGFKGDSGGPLVCKRVAQGIFSHGRINGTPPGVYMKVSHFLPWIKRTMKCL</sequence>
<keyword evidence="3 7" id="KW-0378">Hydrolase</keyword>
<proteinExistence type="predicted"/>
<evidence type="ECO:0000256" key="4">
    <source>
        <dbReference type="ARBA" id="ARBA00022825"/>
    </source>
</evidence>
<organism evidence="9 10">
    <name type="scientific">Papio anubis</name>
    <name type="common">Olive baboon</name>
    <dbReference type="NCBI Taxonomy" id="9555"/>
    <lineage>
        <taxon>Eukaryota</taxon>
        <taxon>Metazoa</taxon>
        <taxon>Chordata</taxon>
        <taxon>Craniata</taxon>
        <taxon>Vertebrata</taxon>
        <taxon>Euteleostomi</taxon>
        <taxon>Mammalia</taxon>
        <taxon>Eutheria</taxon>
        <taxon>Euarchontoglires</taxon>
        <taxon>Primates</taxon>
        <taxon>Haplorrhini</taxon>
        <taxon>Catarrhini</taxon>
        <taxon>Cercopithecidae</taxon>
        <taxon>Cercopithecinae</taxon>
        <taxon>Papio</taxon>
    </lineage>
</organism>
<dbReference type="GO" id="GO:0006508">
    <property type="term" value="P:proteolysis"/>
    <property type="evidence" value="ECO:0007669"/>
    <property type="project" value="UniProtKB-KW"/>
</dbReference>
<dbReference type="InterPro" id="IPR001254">
    <property type="entry name" value="Trypsin_dom"/>
</dbReference>
<dbReference type="PROSITE" id="PS00134">
    <property type="entry name" value="TRYPSIN_HIS"/>
    <property type="match status" value="1"/>
</dbReference>
<dbReference type="SUPFAM" id="SSF50494">
    <property type="entry name" value="Trypsin-like serine proteases"/>
    <property type="match status" value="1"/>
</dbReference>
<dbReference type="InterPro" id="IPR018114">
    <property type="entry name" value="TRYPSIN_HIS"/>
</dbReference>
<evidence type="ECO:0000256" key="1">
    <source>
        <dbReference type="ARBA" id="ARBA00022670"/>
    </source>
</evidence>
<evidence type="ECO:0000256" key="2">
    <source>
        <dbReference type="ARBA" id="ARBA00022729"/>
    </source>
</evidence>
<dbReference type="Gene3D" id="2.40.10.10">
    <property type="entry name" value="Trypsin-like serine proteases"/>
    <property type="match status" value="2"/>
</dbReference>
<reference evidence="9" key="3">
    <citation type="submission" date="2025-09" db="UniProtKB">
        <authorList>
            <consortium name="Ensembl"/>
        </authorList>
    </citation>
    <scope>IDENTIFICATION</scope>
</reference>
<dbReference type="Bgee" id="ENSPANG00000023854">
    <property type="expression patterns" value="Expressed in lung and 63 other cell types or tissues"/>
</dbReference>
<evidence type="ECO:0000313" key="10">
    <source>
        <dbReference type="Proteomes" id="UP000028761"/>
    </source>
</evidence>
<dbReference type="PANTHER" id="PTHR24271">
    <property type="entry name" value="KALLIKREIN-RELATED"/>
    <property type="match status" value="1"/>
</dbReference>
<feature type="domain" description="Peptidase S1" evidence="8">
    <location>
        <begin position="55"/>
        <end position="278"/>
    </location>
</feature>
<evidence type="ECO:0000256" key="6">
    <source>
        <dbReference type="ARBA" id="ARBA00023157"/>
    </source>
</evidence>
<evidence type="ECO:0000313" key="9">
    <source>
        <dbReference type="Ensembl" id="ENSPANP00000035325.2"/>
    </source>
</evidence>
<accession>A0A2I3MIA6</accession>
<dbReference type="ExpressionAtlas" id="A0A2I3MIA6">
    <property type="expression patterns" value="baseline"/>
</dbReference>
<keyword evidence="2" id="KW-0732">Signal</keyword>
<dbReference type="PROSITE" id="PS50240">
    <property type="entry name" value="TRYPSIN_DOM"/>
    <property type="match status" value="1"/>
</dbReference>
<dbReference type="AlphaFoldDB" id="A0A2I3MIA6"/>
<reference evidence="9 10" key="1">
    <citation type="submission" date="2012-03" db="EMBL/GenBank/DDBJ databases">
        <title>Whole Genome Assembly of Papio anubis.</title>
        <authorList>
            <person name="Liu Y.L."/>
            <person name="Abraham K.A."/>
            <person name="Akbar H.A."/>
            <person name="Ali S.A."/>
            <person name="Anosike U.A."/>
            <person name="Aqrawi P.A."/>
            <person name="Arias F.A."/>
            <person name="Attaway T.A."/>
            <person name="Awwad R.A."/>
            <person name="Babu C.B."/>
            <person name="Bandaranaike D.B."/>
            <person name="Battles P.B."/>
            <person name="Bell A.B."/>
            <person name="Beltran B.B."/>
            <person name="Berhane-Mersha D.B."/>
            <person name="Bess C.B."/>
            <person name="Bickham C.B."/>
            <person name="Bolden T.B."/>
            <person name="Carter K.C."/>
            <person name="Chau D.C."/>
            <person name="Chavez A.C."/>
            <person name="Clerc-Blankenburg K.C."/>
            <person name="Coyle M.C."/>
            <person name="Dao M.D."/>
            <person name="Davila M.L.D."/>
            <person name="Davy-Carroll L.D."/>
            <person name="Denson S.D."/>
            <person name="Dinh H.D."/>
            <person name="Fernandez S.F."/>
            <person name="Fernando P.F."/>
            <person name="Forbes L.F."/>
            <person name="Francis C.F."/>
            <person name="Francisco L.F."/>
            <person name="Fu Q.F."/>
            <person name="Garcia-Iii R.G."/>
            <person name="Garrett T.G."/>
            <person name="Gross S.G."/>
            <person name="Gubbala S.G."/>
            <person name="Hirani K.H."/>
            <person name="Hogues M.H."/>
            <person name="Hollins B.H."/>
            <person name="Jackson L.J."/>
            <person name="Javaid M.J."/>
            <person name="Jhangiani S.J."/>
            <person name="Johnson A.J."/>
            <person name="Johnson B.J."/>
            <person name="Jones J.J."/>
            <person name="Joshi V.J."/>
            <person name="Kalu J.K."/>
            <person name="Khan N.K."/>
            <person name="Korchina V.K."/>
            <person name="Kovar C.K."/>
            <person name="Lago L.L."/>
            <person name="Lara F.L."/>
            <person name="Le T.-K.L."/>
            <person name="Lee S.L."/>
            <person name="Legall-Iii F.L."/>
            <person name="Lemon S.L."/>
            <person name="Liu J.L."/>
            <person name="Liu Y.-S.L."/>
            <person name="Liyanage D.L."/>
            <person name="Lopez J.L."/>
            <person name="Lorensuhewa L.L."/>
            <person name="Mata R.M."/>
            <person name="Mathew T.M."/>
            <person name="Mercado C.M."/>
            <person name="Mercado I.M."/>
            <person name="Morales K.M."/>
            <person name="Morgan M.M."/>
            <person name="Munidasa M.M."/>
            <person name="Ngo D.N."/>
            <person name="Nguyen L.N."/>
            <person name="Nguyen T.N."/>
            <person name="Nguyen N.N."/>
            <person name="Obregon M.O."/>
            <person name="Okwuonu G.O."/>
            <person name="Ongeri F.O."/>
            <person name="Onwere C.O."/>
            <person name="Osifeso I.O."/>
            <person name="Parra A.P."/>
            <person name="Patil S.P."/>
            <person name="Perez A.P."/>
            <person name="Perez Y.P."/>
            <person name="Pham C.P."/>
            <person name="Pu L.-L.P."/>
            <person name="Puazo M.P."/>
            <person name="Quiroz J.Q."/>
            <person name="Rouhana J.R."/>
            <person name="Ruiz M.R."/>
            <person name="Ruiz S.-J.R."/>
            <person name="Saada N.S."/>
            <person name="Santibanez J.S."/>
            <person name="Scheel M.S."/>
            <person name="Schneider B.S."/>
            <person name="Simmons D.S."/>
            <person name="Sisson I.S."/>
            <person name="Tang L.-Y.T."/>
            <person name="Thornton R.T."/>
            <person name="Tisius J.T."/>
            <person name="Toledanes G.T."/>
            <person name="Trejos Z.T."/>
            <person name="Usmani K.U."/>
            <person name="Varghese R.V."/>
            <person name="Vattathil S.V."/>
            <person name="Vee V.V."/>
            <person name="Walker D.W."/>
            <person name="Weissenberger G.W."/>
            <person name="White C.W."/>
            <person name="Williams A.W."/>
            <person name="Woodworth J.W."/>
            <person name="Wright R.W."/>
            <person name="Zhu Y.Z."/>
            <person name="Han Y.H."/>
            <person name="Newsham I.N."/>
            <person name="Nazareth L.N."/>
            <person name="Worley K.W."/>
            <person name="Muzny D.M."/>
            <person name="Rogers J.R."/>
            <person name="Gibbs R.G."/>
        </authorList>
    </citation>
    <scope>NUCLEOTIDE SEQUENCE [LARGE SCALE GENOMIC DNA]</scope>
</reference>
<name>A0A2I3MIA6_PAPAN</name>
<dbReference type="SMART" id="SM00020">
    <property type="entry name" value="Tryp_SPc"/>
    <property type="match status" value="1"/>
</dbReference>
<dbReference type="InterPro" id="IPR033116">
    <property type="entry name" value="TRYPSIN_SER"/>
</dbReference>
<dbReference type="GO" id="GO:0051604">
    <property type="term" value="P:protein maturation"/>
    <property type="evidence" value="ECO:0007669"/>
    <property type="project" value="UniProtKB-ARBA"/>
</dbReference>
<keyword evidence="6" id="KW-1015">Disulfide bond</keyword>
<dbReference type="PRINTS" id="PR00722">
    <property type="entry name" value="CHYMOTRYPSIN"/>
</dbReference>
<dbReference type="PANTHER" id="PTHR24271:SF70">
    <property type="entry name" value="GRANZYME H"/>
    <property type="match status" value="1"/>
</dbReference>
<evidence type="ECO:0000259" key="8">
    <source>
        <dbReference type="PROSITE" id="PS50240"/>
    </source>
</evidence>
<keyword evidence="4 7" id="KW-0720">Serine protease</keyword>
<dbReference type="PROSITE" id="PS00135">
    <property type="entry name" value="TRYPSIN_SER"/>
    <property type="match status" value="1"/>
</dbReference>
<evidence type="ECO:0000256" key="3">
    <source>
        <dbReference type="ARBA" id="ARBA00022801"/>
    </source>
</evidence>
<evidence type="ECO:0000256" key="5">
    <source>
        <dbReference type="ARBA" id="ARBA00023145"/>
    </source>
</evidence>
<dbReference type="InterPro" id="IPR043504">
    <property type="entry name" value="Peptidase_S1_PA_chymotrypsin"/>
</dbReference>
<keyword evidence="10" id="KW-1185">Reference proteome</keyword>
<reference evidence="9" key="2">
    <citation type="submission" date="2025-08" db="UniProtKB">
        <authorList>
            <consortium name="Ensembl"/>
        </authorList>
    </citation>
    <scope>IDENTIFICATION</scope>
</reference>
<dbReference type="GO" id="GO:0005737">
    <property type="term" value="C:cytoplasm"/>
    <property type="evidence" value="ECO:0007669"/>
    <property type="project" value="TreeGrafter"/>
</dbReference>
<dbReference type="InterPro" id="IPR009003">
    <property type="entry name" value="Peptidase_S1_PA"/>
</dbReference>
<keyword evidence="1 7" id="KW-0645">Protease</keyword>
<dbReference type="FunFam" id="2.40.10.10:FF:000014">
    <property type="entry name" value="Complement factor D"/>
    <property type="match status" value="1"/>
</dbReference>
<dbReference type="InterPro" id="IPR001314">
    <property type="entry name" value="Peptidase_S1A"/>
</dbReference>
<dbReference type="CDD" id="cd00190">
    <property type="entry name" value="Tryp_SPc"/>
    <property type="match status" value="1"/>
</dbReference>
<dbReference type="GeneTree" id="ENSGT01030000234551"/>
<gene>
    <name evidence="9" type="primary">GZMB</name>
</gene>
<evidence type="ECO:0000256" key="7">
    <source>
        <dbReference type="RuleBase" id="RU363034"/>
    </source>
</evidence>
<dbReference type="Proteomes" id="UP000028761">
    <property type="component" value="Chromosome 7"/>
</dbReference>
<protein>
    <submittedName>
        <fullName evidence="9">Granzyme B</fullName>
    </submittedName>
</protein>
<dbReference type="Ensembl" id="ENSPANT00000047817.2">
    <property type="protein sequence ID" value="ENSPANP00000035325.2"/>
    <property type="gene ID" value="ENSPANG00000023854.3"/>
</dbReference>